<accession>A0A915HVW4</accession>
<name>A0A915HVW4_ROMCU</name>
<dbReference type="Proteomes" id="UP000887565">
    <property type="component" value="Unplaced"/>
</dbReference>
<protein>
    <submittedName>
        <fullName evidence="2">Uncharacterized protein</fullName>
    </submittedName>
</protein>
<evidence type="ECO:0000313" key="1">
    <source>
        <dbReference type="Proteomes" id="UP000887565"/>
    </source>
</evidence>
<dbReference type="AlphaFoldDB" id="A0A915HVW4"/>
<proteinExistence type="predicted"/>
<keyword evidence="1" id="KW-1185">Reference proteome</keyword>
<reference evidence="2" key="1">
    <citation type="submission" date="2022-11" db="UniProtKB">
        <authorList>
            <consortium name="WormBaseParasite"/>
        </authorList>
    </citation>
    <scope>IDENTIFICATION</scope>
</reference>
<sequence>MINAGCATDRMLMISIGLKPMIAVQEVIIADQITNSMDIRKMSTSLGNASKIARVFRNAGKQRLPTRICINLTIFTAKMRCPQYQMISTLILKNPYFSDSITAVHTLLAIQNA</sequence>
<dbReference type="WBParaSite" id="nRc.2.0.1.t05692-RA">
    <property type="protein sequence ID" value="nRc.2.0.1.t05692-RA"/>
    <property type="gene ID" value="nRc.2.0.1.g05692"/>
</dbReference>
<organism evidence="1 2">
    <name type="scientific">Romanomermis culicivorax</name>
    <name type="common">Nematode worm</name>
    <dbReference type="NCBI Taxonomy" id="13658"/>
    <lineage>
        <taxon>Eukaryota</taxon>
        <taxon>Metazoa</taxon>
        <taxon>Ecdysozoa</taxon>
        <taxon>Nematoda</taxon>
        <taxon>Enoplea</taxon>
        <taxon>Dorylaimia</taxon>
        <taxon>Mermithida</taxon>
        <taxon>Mermithoidea</taxon>
        <taxon>Mermithidae</taxon>
        <taxon>Romanomermis</taxon>
    </lineage>
</organism>
<evidence type="ECO:0000313" key="2">
    <source>
        <dbReference type="WBParaSite" id="nRc.2.0.1.t05692-RA"/>
    </source>
</evidence>